<keyword evidence="8" id="KW-1185">Reference proteome</keyword>
<dbReference type="GO" id="GO:0032511">
    <property type="term" value="P:late endosome to vacuole transport via multivesicular body sorting pathway"/>
    <property type="evidence" value="ECO:0007669"/>
    <property type="project" value="TreeGrafter"/>
</dbReference>
<gene>
    <name evidence="7" type="ORF">PGUG_04515</name>
</gene>
<name>A5DML4_PICGU</name>
<dbReference type="HOGENOM" id="CLU_134810_0_0_1"/>
<protein>
    <recommendedName>
        <fullName evidence="9">Vacuolar protein sorting-associated protein 55</fullName>
    </recommendedName>
</protein>
<dbReference type="GeneID" id="5125146"/>
<evidence type="ECO:0000256" key="6">
    <source>
        <dbReference type="SAM" id="Phobius"/>
    </source>
</evidence>
<dbReference type="KEGG" id="pgu:PGUG_04515"/>
<dbReference type="PANTHER" id="PTHR12050">
    <property type="entry name" value="LEPTIN RECEPTOR-RELATED"/>
    <property type="match status" value="1"/>
</dbReference>
<dbReference type="AlphaFoldDB" id="A5DML4"/>
<reference evidence="7 8" key="1">
    <citation type="journal article" date="2009" name="Nature">
        <title>Evolution of pathogenicity and sexual reproduction in eight Candida genomes.</title>
        <authorList>
            <person name="Butler G."/>
            <person name="Rasmussen M.D."/>
            <person name="Lin M.F."/>
            <person name="Santos M.A."/>
            <person name="Sakthikumar S."/>
            <person name="Munro C.A."/>
            <person name="Rheinbay E."/>
            <person name="Grabherr M."/>
            <person name="Forche A."/>
            <person name="Reedy J.L."/>
            <person name="Agrafioti I."/>
            <person name="Arnaud M.B."/>
            <person name="Bates S."/>
            <person name="Brown A.J."/>
            <person name="Brunke S."/>
            <person name="Costanzo M.C."/>
            <person name="Fitzpatrick D.A."/>
            <person name="de Groot P.W."/>
            <person name="Harris D."/>
            <person name="Hoyer L.L."/>
            <person name="Hube B."/>
            <person name="Klis F.M."/>
            <person name="Kodira C."/>
            <person name="Lennard N."/>
            <person name="Logue M.E."/>
            <person name="Martin R."/>
            <person name="Neiman A.M."/>
            <person name="Nikolaou E."/>
            <person name="Quail M.A."/>
            <person name="Quinn J."/>
            <person name="Santos M.C."/>
            <person name="Schmitzberger F.F."/>
            <person name="Sherlock G."/>
            <person name="Shah P."/>
            <person name="Silverstein K.A."/>
            <person name="Skrzypek M.S."/>
            <person name="Soll D."/>
            <person name="Staggs R."/>
            <person name="Stansfield I."/>
            <person name="Stumpf M.P."/>
            <person name="Sudbery P.E."/>
            <person name="Srikantha T."/>
            <person name="Zeng Q."/>
            <person name="Berman J."/>
            <person name="Berriman M."/>
            <person name="Heitman J."/>
            <person name="Gow N.A."/>
            <person name="Lorenz M.C."/>
            <person name="Birren B.W."/>
            <person name="Kellis M."/>
            <person name="Cuomo C.A."/>
        </authorList>
    </citation>
    <scope>NUCLEOTIDE SEQUENCE [LARGE SCALE GENOMIC DNA]</scope>
    <source>
        <strain evidence="8">ATCC 6260 / CBS 566 / DSM 6381 / JCM 1539 / NBRC 10279 / NRRL Y-324</strain>
    </source>
</reference>
<evidence type="ECO:0000313" key="7">
    <source>
        <dbReference type="EMBL" id="EDK40417.2"/>
    </source>
</evidence>
<evidence type="ECO:0000256" key="4">
    <source>
        <dbReference type="ARBA" id="ARBA00022989"/>
    </source>
</evidence>
<dbReference type="OMA" id="RSHVDMT"/>
<comment type="similarity">
    <text evidence="2">Belongs to the OB-RGRP/VPS55 family.</text>
</comment>
<keyword evidence="5 6" id="KW-0472">Membrane</keyword>
<comment type="subcellular location">
    <subcellularLocation>
        <location evidence="1">Membrane</location>
        <topology evidence="1">Multi-pass membrane protein</topology>
    </subcellularLocation>
</comment>
<dbReference type="EMBL" id="CH408159">
    <property type="protein sequence ID" value="EDK40417.2"/>
    <property type="molecule type" value="Genomic_DNA"/>
</dbReference>
<dbReference type="Pfam" id="PF04133">
    <property type="entry name" value="Vps55"/>
    <property type="match status" value="1"/>
</dbReference>
<dbReference type="InParanoid" id="A5DML4"/>
<dbReference type="OrthoDB" id="14246at2759"/>
<proteinExistence type="inferred from homology"/>
<dbReference type="PANTHER" id="PTHR12050:SF0">
    <property type="entry name" value="RH04491P"/>
    <property type="match status" value="1"/>
</dbReference>
<evidence type="ECO:0000313" key="8">
    <source>
        <dbReference type="Proteomes" id="UP000001997"/>
    </source>
</evidence>
<dbReference type="VEuPathDB" id="FungiDB:PGUG_04515"/>
<feature type="transmembrane region" description="Helical" evidence="6">
    <location>
        <begin position="115"/>
        <end position="135"/>
    </location>
</feature>
<dbReference type="GO" id="GO:0034424">
    <property type="term" value="C:Vps55/Vps68 complex"/>
    <property type="evidence" value="ECO:0007669"/>
    <property type="project" value="TreeGrafter"/>
</dbReference>
<sequence>MNSTTKFQQNALRNIIGLSIVLSMGFLLIILAGIYGNWFPIIIGIIFAVAHLPVAITRTLTENGDYDFNFEPSQSSVGNMWKEIGQFLSASLVVSGFYLPVLLHHSHILTRIAMVLTIIGGGLIYGTVYTFSSYFEEPQEDDDLPDLGGGVI</sequence>
<feature type="transmembrane region" description="Helical" evidence="6">
    <location>
        <begin position="12"/>
        <end position="31"/>
    </location>
</feature>
<keyword evidence="4 6" id="KW-1133">Transmembrane helix</keyword>
<dbReference type="Proteomes" id="UP000001997">
    <property type="component" value="Unassembled WGS sequence"/>
</dbReference>
<dbReference type="eggNOG" id="KOG2174">
    <property type="taxonomic scope" value="Eukaryota"/>
</dbReference>
<feature type="transmembrane region" description="Helical" evidence="6">
    <location>
        <begin position="38"/>
        <end position="56"/>
    </location>
</feature>
<evidence type="ECO:0000256" key="1">
    <source>
        <dbReference type="ARBA" id="ARBA00004141"/>
    </source>
</evidence>
<feature type="transmembrane region" description="Helical" evidence="6">
    <location>
        <begin position="84"/>
        <end position="103"/>
    </location>
</feature>
<evidence type="ECO:0000256" key="2">
    <source>
        <dbReference type="ARBA" id="ARBA00005645"/>
    </source>
</evidence>
<evidence type="ECO:0000256" key="5">
    <source>
        <dbReference type="ARBA" id="ARBA00023136"/>
    </source>
</evidence>
<evidence type="ECO:0000256" key="3">
    <source>
        <dbReference type="ARBA" id="ARBA00022692"/>
    </source>
</evidence>
<evidence type="ECO:0008006" key="9">
    <source>
        <dbReference type="Google" id="ProtNLM"/>
    </source>
</evidence>
<dbReference type="RefSeq" id="XP_001483786.2">
    <property type="nucleotide sequence ID" value="XM_001483736.1"/>
</dbReference>
<dbReference type="InterPro" id="IPR007262">
    <property type="entry name" value="Vps55/LEPROT"/>
</dbReference>
<keyword evidence="3 6" id="KW-0812">Transmembrane</keyword>
<accession>A5DML4</accession>
<organism evidence="7 8">
    <name type="scientific">Meyerozyma guilliermondii (strain ATCC 6260 / CBS 566 / DSM 6381 / JCM 1539 / NBRC 10279 / NRRL Y-324)</name>
    <name type="common">Yeast</name>
    <name type="synonym">Candida guilliermondii</name>
    <dbReference type="NCBI Taxonomy" id="294746"/>
    <lineage>
        <taxon>Eukaryota</taxon>
        <taxon>Fungi</taxon>
        <taxon>Dikarya</taxon>
        <taxon>Ascomycota</taxon>
        <taxon>Saccharomycotina</taxon>
        <taxon>Pichiomycetes</taxon>
        <taxon>Debaryomycetaceae</taxon>
        <taxon>Meyerozyma</taxon>
    </lineage>
</organism>